<dbReference type="PROSITE" id="PS51352">
    <property type="entry name" value="THIOREDOXIN_2"/>
    <property type="match status" value="1"/>
</dbReference>
<dbReference type="Gene3D" id="3.40.30.10">
    <property type="entry name" value="Glutaredoxin"/>
    <property type="match status" value="1"/>
</dbReference>
<dbReference type="PROSITE" id="PS00763">
    <property type="entry name" value="GLUTATHIONE_PEROXID_2"/>
    <property type="match status" value="1"/>
</dbReference>
<sequence>MSLPDFTLVKSNGSAYPFNNYNNYVILVVNTATQCGLADQFSGLETLYQTYKDQQFVVLGFPSNQFNQENVADSEMEATCQLNYGVTFPMHQQIDVNGKSEAALFTWLKTEKGGLLTSDIKWNFTKFLIDRDGKVIKRYSPKTEPKNITKDIEKLL</sequence>
<dbReference type="InterPro" id="IPR013766">
    <property type="entry name" value="Thioredoxin_domain"/>
</dbReference>
<dbReference type="InterPro" id="IPR029759">
    <property type="entry name" value="GPX_AS"/>
</dbReference>
<keyword evidence="3 4" id="KW-0560">Oxidoreductase</keyword>
<proteinExistence type="inferred from homology"/>
<evidence type="ECO:0000313" key="7">
    <source>
        <dbReference type="Proteomes" id="UP001315967"/>
    </source>
</evidence>
<protein>
    <recommendedName>
        <fullName evidence="4">Glutathione peroxidase</fullName>
    </recommendedName>
</protein>
<evidence type="ECO:0000313" key="6">
    <source>
        <dbReference type="EMBL" id="UUX32831.1"/>
    </source>
</evidence>
<dbReference type="EMBL" id="CP102453">
    <property type="protein sequence ID" value="UUX32831.1"/>
    <property type="molecule type" value="Genomic_DNA"/>
</dbReference>
<dbReference type="InterPro" id="IPR036249">
    <property type="entry name" value="Thioredoxin-like_sf"/>
</dbReference>
<feature type="domain" description="Thioredoxin" evidence="5">
    <location>
        <begin position="1"/>
        <end position="156"/>
    </location>
</feature>
<dbReference type="Pfam" id="PF00255">
    <property type="entry name" value="GSHPx"/>
    <property type="match status" value="1"/>
</dbReference>
<comment type="similarity">
    <text evidence="1 4">Belongs to the glutathione peroxidase family.</text>
</comment>
<dbReference type="SUPFAM" id="SSF52833">
    <property type="entry name" value="Thioredoxin-like"/>
    <property type="match status" value="1"/>
</dbReference>
<evidence type="ECO:0000259" key="5">
    <source>
        <dbReference type="PROSITE" id="PS51352"/>
    </source>
</evidence>
<evidence type="ECO:0000256" key="2">
    <source>
        <dbReference type="ARBA" id="ARBA00022559"/>
    </source>
</evidence>
<dbReference type="RefSeq" id="WP_313792332.1">
    <property type="nucleotide sequence ID" value="NZ_CP102453.1"/>
</dbReference>
<dbReference type="CDD" id="cd00340">
    <property type="entry name" value="GSH_Peroxidase"/>
    <property type="match status" value="1"/>
</dbReference>
<dbReference type="Proteomes" id="UP001315967">
    <property type="component" value="Chromosome"/>
</dbReference>
<organism evidence="6 7">
    <name type="scientific">Fundicoccus culcitae</name>
    <dbReference type="NCBI Taxonomy" id="2969821"/>
    <lineage>
        <taxon>Bacteria</taxon>
        <taxon>Bacillati</taxon>
        <taxon>Bacillota</taxon>
        <taxon>Bacilli</taxon>
        <taxon>Lactobacillales</taxon>
        <taxon>Aerococcaceae</taxon>
        <taxon>Fundicoccus</taxon>
    </lineage>
</organism>
<evidence type="ECO:0000256" key="1">
    <source>
        <dbReference type="ARBA" id="ARBA00006926"/>
    </source>
</evidence>
<dbReference type="PANTHER" id="PTHR11592">
    <property type="entry name" value="GLUTATHIONE PEROXIDASE"/>
    <property type="match status" value="1"/>
</dbReference>
<reference evidence="6 7" key="1">
    <citation type="submission" date="2022-08" db="EMBL/GenBank/DDBJ databases">
        <title>Aerococcaceae sp. nov isolated from spoiled eye mask.</title>
        <authorList>
            <person name="Zhou G."/>
            <person name="Xie X.-B."/>
            <person name="Shi Q.-S."/>
            <person name="Wang Y.-S."/>
            <person name="Wen X."/>
            <person name="Peng H."/>
            <person name="Yang X.-J."/>
            <person name="Tao H.-B."/>
            <person name="Huang X.-M."/>
        </authorList>
    </citation>
    <scope>NUCLEOTIDE SEQUENCE [LARGE SCALE GENOMIC DNA]</scope>
    <source>
        <strain evidence="7">DM20194951</strain>
    </source>
</reference>
<evidence type="ECO:0000256" key="4">
    <source>
        <dbReference type="RuleBase" id="RU000499"/>
    </source>
</evidence>
<dbReference type="PROSITE" id="PS51355">
    <property type="entry name" value="GLUTATHIONE_PEROXID_3"/>
    <property type="match status" value="1"/>
</dbReference>
<accession>A0ABY5P292</accession>
<dbReference type="InterPro" id="IPR029760">
    <property type="entry name" value="GPX_CS"/>
</dbReference>
<dbReference type="GO" id="GO:0004601">
    <property type="term" value="F:peroxidase activity"/>
    <property type="evidence" value="ECO:0007669"/>
    <property type="project" value="UniProtKB-KW"/>
</dbReference>
<keyword evidence="2 4" id="KW-0575">Peroxidase</keyword>
<dbReference type="PIRSF" id="PIRSF000303">
    <property type="entry name" value="Glutathion_perox"/>
    <property type="match status" value="1"/>
</dbReference>
<dbReference type="InterPro" id="IPR000889">
    <property type="entry name" value="Glutathione_peroxidase"/>
</dbReference>
<dbReference type="PANTHER" id="PTHR11592:SF78">
    <property type="entry name" value="GLUTATHIONE PEROXIDASE"/>
    <property type="match status" value="1"/>
</dbReference>
<keyword evidence="7" id="KW-1185">Reference proteome</keyword>
<gene>
    <name evidence="6" type="ORF">NRE15_07835</name>
</gene>
<name>A0ABY5P292_9LACT</name>
<dbReference type="PRINTS" id="PR01011">
    <property type="entry name" value="GLUTPROXDASE"/>
</dbReference>
<evidence type="ECO:0000256" key="3">
    <source>
        <dbReference type="ARBA" id="ARBA00023002"/>
    </source>
</evidence>
<dbReference type="PROSITE" id="PS00460">
    <property type="entry name" value="GLUTATHIONE_PEROXID_1"/>
    <property type="match status" value="1"/>
</dbReference>